<evidence type="ECO:0000313" key="2">
    <source>
        <dbReference type="EMBL" id="URN96743.1"/>
    </source>
</evidence>
<evidence type="ECO:0000259" key="1">
    <source>
        <dbReference type="Pfam" id="PF13408"/>
    </source>
</evidence>
<evidence type="ECO:0000313" key="3">
    <source>
        <dbReference type="Proteomes" id="UP001056756"/>
    </source>
</evidence>
<dbReference type="EMBL" id="CP097899">
    <property type="protein sequence ID" value="URN96743.1"/>
    <property type="molecule type" value="Genomic_DNA"/>
</dbReference>
<proteinExistence type="predicted"/>
<dbReference type="Proteomes" id="UP001056756">
    <property type="component" value="Chromosome"/>
</dbReference>
<organism evidence="2 3">
    <name type="scientific">Candidatus Pristimantibacillus lignocellulolyticus</name>
    <dbReference type="NCBI Taxonomy" id="2994561"/>
    <lineage>
        <taxon>Bacteria</taxon>
        <taxon>Bacillati</taxon>
        <taxon>Bacillota</taxon>
        <taxon>Bacilli</taxon>
        <taxon>Bacillales</taxon>
        <taxon>Paenibacillaceae</taxon>
        <taxon>Candidatus Pristimantibacillus</taxon>
    </lineage>
</organism>
<name>A0A9J6ZL92_9BACL</name>
<feature type="domain" description="Recombinase zinc beta ribbon" evidence="1">
    <location>
        <begin position="6"/>
        <end position="41"/>
    </location>
</feature>
<sequence>MWYRSNRKGYLCGSYSKHGRIACSHHFVREVHLEEVILTRLNKAAERLKNVDHNSERSVLTTETLKQLHKSIKEVEQSLLEITTKKRKYLTLLSEDVLTHPEYREAMDSLHEATLHLNIKRSELNRSLQLIKSNVNSHVHAFLEQAPFKKVTKKQLATFVKRIEVNETGEFIT</sequence>
<reference evidence="2" key="1">
    <citation type="submission" date="2022-05" db="EMBL/GenBank/DDBJ databases">
        <title>Novel bacterial taxa in a minimal lignocellulolytic consortium and its capacity to transform plastics disclosed by genome-resolved metagenomics.</title>
        <authorList>
            <person name="Rodriguez C.A.D."/>
            <person name="Diaz-Garcia L."/>
            <person name="Herrera K."/>
            <person name="Tarazona N.A."/>
            <person name="Sproer C."/>
            <person name="Overmann J."/>
            <person name="Jimenez D.J."/>
        </authorList>
    </citation>
    <scope>NUCLEOTIDE SEQUENCE</scope>
    <source>
        <strain evidence="2">MAG5</strain>
    </source>
</reference>
<dbReference type="InterPro" id="IPR025827">
    <property type="entry name" value="Zn_ribbon_recom_dom"/>
</dbReference>
<dbReference type="Pfam" id="PF13408">
    <property type="entry name" value="Zn_ribbon_recom"/>
    <property type="match status" value="1"/>
</dbReference>
<dbReference type="KEGG" id="plig:NAG76_02150"/>
<dbReference type="AlphaFoldDB" id="A0A9J6ZL92"/>
<gene>
    <name evidence="2" type="ORF">NAG76_02150</name>
</gene>
<protein>
    <submittedName>
        <fullName evidence="2">Zinc ribbon domain-containing protein</fullName>
    </submittedName>
</protein>
<accession>A0A9J6ZL92</accession>